<feature type="transmembrane region" description="Helical" evidence="1">
    <location>
        <begin position="53"/>
        <end position="78"/>
    </location>
</feature>
<organism evidence="2 3">
    <name type="scientific">Cellulomonas gelida</name>
    <dbReference type="NCBI Taxonomy" id="1712"/>
    <lineage>
        <taxon>Bacteria</taxon>
        <taxon>Bacillati</taxon>
        <taxon>Actinomycetota</taxon>
        <taxon>Actinomycetes</taxon>
        <taxon>Micrococcales</taxon>
        <taxon>Cellulomonadaceae</taxon>
        <taxon>Cellulomonas</taxon>
    </lineage>
</organism>
<feature type="transmembrane region" description="Helical" evidence="1">
    <location>
        <begin position="159"/>
        <end position="176"/>
    </location>
</feature>
<accession>A0A4Y3KRE5</accession>
<feature type="transmembrane region" description="Helical" evidence="1">
    <location>
        <begin position="25"/>
        <end position="46"/>
    </location>
</feature>
<evidence type="ECO:0000256" key="1">
    <source>
        <dbReference type="SAM" id="Phobius"/>
    </source>
</evidence>
<evidence type="ECO:0000313" key="3">
    <source>
        <dbReference type="Proteomes" id="UP000320461"/>
    </source>
</evidence>
<name>A0A4Y3KRE5_9CELL</name>
<reference evidence="2 3" key="1">
    <citation type="submission" date="2019-06" db="EMBL/GenBank/DDBJ databases">
        <title>Whole genome shotgun sequence of Cellulomonas gelida NBRC 3748.</title>
        <authorList>
            <person name="Hosoyama A."/>
            <person name="Uohara A."/>
            <person name="Ohji S."/>
            <person name="Ichikawa N."/>
        </authorList>
    </citation>
    <scope>NUCLEOTIDE SEQUENCE [LARGE SCALE GENOMIC DNA]</scope>
    <source>
        <strain evidence="2 3">NBRC 3748</strain>
    </source>
</reference>
<feature type="transmembrane region" description="Helical" evidence="1">
    <location>
        <begin position="132"/>
        <end position="153"/>
    </location>
</feature>
<keyword evidence="3" id="KW-1185">Reference proteome</keyword>
<proteinExistence type="predicted"/>
<dbReference type="Proteomes" id="UP000320461">
    <property type="component" value="Unassembled WGS sequence"/>
</dbReference>
<sequence length="180" mass="18477">MLPGLRPAPEPEAELEVGPTVSGGVVRICTGLLVALLLMVGWSVLLPLSLSSVVGALLLAALVAALPRLSLVWVAVLVVGFEVLIGGPPAVLTTLALVLLVHLAVWASTWSARVALRSRIEIAVLAEGLREVALLQVPAQVLAVVALVLAGATLDAGDLWRVLALVTGAAVAAIVLPRRL</sequence>
<protein>
    <submittedName>
        <fullName evidence="2">Uncharacterized protein</fullName>
    </submittedName>
</protein>
<comment type="caution">
    <text evidence="2">The sequence shown here is derived from an EMBL/GenBank/DDBJ whole genome shotgun (WGS) entry which is preliminary data.</text>
</comment>
<feature type="transmembrane region" description="Helical" evidence="1">
    <location>
        <begin position="90"/>
        <end position="111"/>
    </location>
</feature>
<keyword evidence="1" id="KW-1133">Transmembrane helix</keyword>
<gene>
    <name evidence="2" type="ORF">CGE01nite_29960</name>
</gene>
<dbReference type="EMBL" id="BJLQ01000046">
    <property type="protein sequence ID" value="GEA85745.1"/>
    <property type="molecule type" value="Genomic_DNA"/>
</dbReference>
<keyword evidence="1" id="KW-0472">Membrane</keyword>
<dbReference type="AlphaFoldDB" id="A0A4Y3KRE5"/>
<keyword evidence="1" id="KW-0812">Transmembrane</keyword>
<evidence type="ECO:0000313" key="2">
    <source>
        <dbReference type="EMBL" id="GEA85745.1"/>
    </source>
</evidence>